<accession>A0A7J6DPZ2</accession>
<dbReference type="PROSITE" id="PS51471">
    <property type="entry name" value="FE2OG_OXY"/>
    <property type="match status" value="1"/>
</dbReference>
<dbReference type="GO" id="GO:0045544">
    <property type="term" value="F:gibberellin 20-oxidase activity"/>
    <property type="evidence" value="ECO:0007669"/>
    <property type="project" value="UniProtKB-ARBA"/>
</dbReference>
<comment type="similarity">
    <text evidence="7">Belongs to the iron/ascorbate-dependent oxidoreductase family. GA20OX subfamily.</text>
</comment>
<proteinExistence type="inferred from homology"/>
<name>A0A7J6DPZ2_CANSA</name>
<comment type="caution">
    <text evidence="11">The sequence shown here is derived from an EMBL/GenBank/DDBJ whole genome shotgun (WGS) entry which is preliminary data.</text>
</comment>
<dbReference type="InterPro" id="IPR050231">
    <property type="entry name" value="Iron_ascorbate_oxido_reductase"/>
</dbReference>
<keyword evidence="12" id="KW-1185">Reference proteome</keyword>
<evidence type="ECO:0000256" key="6">
    <source>
        <dbReference type="ARBA" id="ARBA00037909"/>
    </source>
</evidence>
<comment type="cofactor">
    <cofactor evidence="1">
        <name>L-ascorbate</name>
        <dbReference type="ChEBI" id="CHEBI:38290"/>
    </cofactor>
</comment>
<dbReference type="EMBL" id="JAATIQ010000722">
    <property type="protein sequence ID" value="KAF4348175.1"/>
    <property type="molecule type" value="Genomic_DNA"/>
</dbReference>
<dbReference type="GO" id="GO:0046872">
    <property type="term" value="F:metal ion binding"/>
    <property type="evidence" value="ECO:0007669"/>
    <property type="project" value="UniProtKB-KW"/>
</dbReference>
<keyword evidence="3 9" id="KW-0479">Metal-binding</keyword>
<dbReference type="PANTHER" id="PTHR47990">
    <property type="entry name" value="2-OXOGLUTARATE (2OG) AND FE(II)-DEPENDENT OXYGENASE SUPERFAMILY PROTEIN-RELATED"/>
    <property type="match status" value="1"/>
</dbReference>
<keyword evidence="4 9" id="KW-0560">Oxidoreductase</keyword>
<dbReference type="Pfam" id="PF03171">
    <property type="entry name" value="2OG-FeII_Oxy"/>
    <property type="match status" value="1"/>
</dbReference>
<comment type="pathway">
    <text evidence="6">Plant hormone biosynthesis; gibberellin biosynthesis.</text>
</comment>
<evidence type="ECO:0000256" key="8">
    <source>
        <dbReference type="ARBA" id="ARBA00050508"/>
    </source>
</evidence>
<dbReference type="FunFam" id="2.60.120.330:FF:000003">
    <property type="entry name" value="Gibberellin 20 oxidase 2"/>
    <property type="match status" value="1"/>
</dbReference>
<gene>
    <name evidence="11" type="ORF">G4B88_005551</name>
</gene>
<evidence type="ECO:0000256" key="4">
    <source>
        <dbReference type="ARBA" id="ARBA00023002"/>
    </source>
</evidence>
<evidence type="ECO:0000313" key="12">
    <source>
        <dbReference type="Proteomes" id="UP000583929"/>
    </source>
</evidence>
<dbReference type="InterPro" id="IPR005123">
    <property type="entry name" value="Oxoglu/Fe-dep_dioxygenase_dom"/>
</dbReference>
<comment type="catalytic activity">
    <reaction evidence="8">
        <text>gibberellin A12 + 2 2-oxoglutarate + 3 O2 + H(+) = gibberellin A9 + 2 succinate + 3 CO2 + 2 H2O</text>
        <dbReference type="Rhea" id="RHEA:60772"/>
        <dbReference type="ChEBI" id="CHEBI:15377"/>
        <dbReference type="ChEBI" id="CHEBI:15378"/>
        <dbReference type="ChEBI" id="CHEBI:15379"/>
        <dbReference type="ChEBI" id="CHEBI:16526"/>
        <dbReference type="ChEBI" id="CHEBI:16810"/>
        <dbReference type="ChEBI" id="CHEBI:30031"/>
        <dbReference type="ChEBI" id="CHEBI:58627"/>
        <dbReference type="ChEBI" id="CHEBI:73255"/>
    </reaction>
    <physiologicalReaction direction="left-to-right" evidence="8">
        <dbReference type="Rhea" id="RHEA:60773"/>
    </physiologicalReaction>
</comment>
<evidence type="ECO:0000259" key="10">
    <source>
        <dbReference type="PROSITE" id="PS51471"/>
    </source>
</evidence>
<dbReference type="InterPro" id="IPR026992">
    <property type="entry name" value="DIOX_N"/>
</dbReference>
<dbReference type="GO" id="GO:0009686">
    <property type="term" value="P:gibberellin biosynthetic process"/>
    <property type="evidence" value="ECO:0007669"/>
    <property type="project" value="UniProtKB-ARBA"/>
</dbReference>
<reference evidence="11 12" key="1">
    <citation type="journal article" date="2020" name="bioRxiv">
        <title>Sequence and annotation of 42 cannabis genomes reveals extensive copy number variation in cannabinoid synthesis and pathogen resistance genes.</title>
        <authorList>
            <person name="Mckernan K.J."/>
            <person name="Helbert Y."/>
            <person name="Kane L.T."/>
            <person name="Ebling H."/>
            <person name="Zhang L."/>
            <person name="Liu B."/>
            <person name="Eaton Z."/>
            <person name="Mclaughlin S."/>
            <person name="Kingan S."/>
            <person name="Baybayan P."/>
            <person name="Concepcion G."/>
            <person name="Jordan M."/>
            <person name="Riva A."/>
            <person name="Barbazuk W."/>
            <person name="Harkins T."/>
        </authorList>
    </citation>
    <scope>NUCLEOTIDE SEQUENCE [LARGE SCALE GENOMIC DNA]</scope>
    <source>
        <strain evidence="12">cv. Jamaican Lion 4</strain>
        <tissue evidence="11">Leaf</tissue>
    </source>
</reference>
<dbReference type="Pfam" id="PF14226">
    <property type="entry name" value="DIOX_N"/>
    <property type="match status" value="1"/>
</dbReference>
<dbReference type="InterPro" id="IPR027443">
    <property type="entry name" value="IPNS-like_sf"/>
</dbReference>
<protein>
    <recommendedName>
        <fullName evidence="10">Fe2OG dioxygenase domain-containing protein</fullName>
    </recommendedName>
</protein>
<keyword evidence="5 9" id="KW-0408">Iron</keyword>
<dbReference type="SUPFAM" id="SSF51197">
    <property type="entry name" value="Clavaminate synthase-like"/>
    <property type="match status" value="1"/>
</dbReference>
<dbReference type="InterPro" id="IPR044861">
    <property type="entry name" value="IPNS-like_FE2OG_OXY"/>
</dbReference>
<dbReference type="Proteomes" id="UP000583929">
    <property type="component" value="Unassembled WGS sequence"/>
</dbReference>
<evidence type="ECO:0000256" key="2">
    <source>
        <dbReference type="ARBA" id="ARBA00004972"/>
    </source>
</evidence>
<evidence type="ECO:0000256" key="1">
    <source>
        <dbReference type="ARBA" id="ARBA00001961"/>
    </source>
</evidence>
<evidence type="ECO:0000256" key="5">
    <source>
        <dbReference type="ARBA" id="ARBA00023004"/>
    </source>
</evidence>
<evidence type="ECO:0000256" key="9">
    <source>
        <dbReference type="RuleBase" id="RU003682"/>
    </source>
</evidence>
<sequence length="355" mass="40543">MDYSSATTTLFSRPVADLQDHHDHEKDHNNNNNNTTVFDLSFLRDQNNIPANFIWPEGDLPSSSDAEELLKATVVDLKGFFKGDEAETRVAAEFVQEACSSHGFFHVINHGVDPHLIELAQQHMDSFFKLPVSEKLRALTKPGSSSGYSAAHAERFSSTLPWKETLMVYQLYCEAMMKLCLEIMELLAISLGIDRMEYRKFFEDGRSIMRCNYYPPCMQPNLALGTGAHCDPTSLTILHQDQVAGLQVFHNNKWLSVPPLKAALVINIGDTFMSSLHRAVVNKYKERKSMAFFLCPKEDKVVRPPKELLLGEETRLYPNFTWSELLHFVKHFYRSDNATFQNFINRQLPLPTSFD</sequence>
<feature type="domain" description="Fe2OG dioxygenase" evidence="10">
    <location>
        <begin position="205"/>
        <end position="296"/>
    </location>
</feature>
<evidence type="ECO:0000313" key="11">
    <source>
        <dbReference type="EMBL" id="KAF4348175.1"/>
    </source>
</evidence>
<organism evidence="11 12">
    <name type="scientific">Cannabis sativa</name>
    <name type="common">Hemp</name>
    <name type="synonym">Marijuana</name>
    <dbReference type="NCBI Taxonomy" id="3483"/>
    <lineage>
        <taxon>Eukaryota</taxon>
        <taxon>Viridiplantae</taxon>
        <taxon>Streptophyta</taxon>
        <taxon>Embryophyta</taxon>
        <taxon>Tracheophyta</taxon>
        <taxon>Spermatophyta</taxon>
        <taxon>Magnoliopsida</taxon>
        <taxon>eudicotyledons</taxon>
        <taxon>Gunneridae</taxon>
        <taxon>Pentapetalae</taxon>
        <taxon>rosids</taxon>
        <taxon>fabids</taxon>
        <taxon>Rosales</taxon>
        <taxon>Cannabaceae</taxon>
        <taxon>Cannabis</taxon>
    </lineage>
</organism>
<dbReference type="AlphaFoldDB" id="A0A7J6DPZ2"/>
<evidence type="ECO:0000256" key="3">
    <source>
        <dbReference type="ARBA" id="ARBA00022723"/>
    </source>
</evidence>
<evidence type="ECO:0000256" key="7">
    <source>
        <dbReference type="ARBA" id="ARBA00043997"/>
    </source>
</evidence>
<comment type="pathway">
    <text evidence="2">Hormone biosynthesis.</text>
</comment>
<dbReference type="Gene3D" id="2.60.120.330">
    <property type="entry name" value="B-lactam Antibiotic, Isopenicillin N Synthase, Chain"/>
    <property type="match status" value="1"/>
</dbReference>